<feature type="transmembrane region" description="Helical" evidence="1">
    <location>
        <begin position="38"/>
        <end position="56"/>
    </location>
</feature>
<keyword evidence="1" id="KW-1133">Transmembrane helix</keyword>
<evidence type="ECO:0000256" key="1">
    <source>
        <dbReference type="SAM" id="Phobius"/>
    </source>
</evidence>
<dbReference type="Proteomes" id="UP001318682">
    <property type="component" value="Chromosome"/>
</dbReference>
<organism evidence="2 3">
    <name type="scientific">Roseobacter fucihabitans</name>
    <dbReference type="NCBI Taxonomy" id="1537242"/>
    <lineage>
        <taxon>Bacteria</taxon>
        <taxon>Pseudomonadati</taxon>
        <taxon>Pseudomonadota</taxon>
        <taxon>Alphaproteobacteria</taxon>
        <taxon>Rhodobacterales</taxon>
        <taxon>Roseobacteraceae</taxon>
        <taxon>Roseobacter</taxon>
    </lineage>
</organism>
<dbReference type="RefSeq" id="WP_187431171.1">
    <property type="nucleotide sequence ID" value="NZ_CP143423.1"/>
</dbReference>
<keyword evidence="1" id="KW-0812">Transmembrane</keyword>
<dbReference type="EMBL" id="CP143423">
    <property type="protein sequence ID" value="WVX47800.1"/>
    <property type="molecule type" value="Genomic_DNA"/>
</dbReference>
<evidence type="ECO:0000313" key="2">
    <source>
        <dbReference type="EMBL" id="WVX47800.1"/>
    </source>
</evidence>
<gene>
    <name evidence="2" type="ORF">ROLI_008710</name>
</gene>
<reference evidence="3" key="2">
    <citation type="submission" date="2024-01" db="EMBL/GenBank/DDBJ databases">
        <title>Roseobacter fucihabitans sp. nov., isolated from the brown alga Fucus spiralis.</title>
        <authorList>
            <person name="Hahnke S."/>
            <person name="Berger M."/>
            <person name="Schlingloff A."/>
            <person name="Athale I."/>
            <person name="Neumann-Schaal M."/>
            <person name="Adenaya A."/>
            <person name="Poehlein A."/>
            <person name="Daniel R."/>
            <person name="Pertersen J."/>
            <person name="Brinkhoff T."/>
        </authorList>
    </citation>
    <scope>NUCLEOTIDE SEQUENCE [LARGE SCALE GENOMIC DNA]</scope>
    <source>
        <strain evidence="3">B14</strain>
    </source>
</reference>
<protein>
    <submittedName>
        <fullName evidence="2">Uncharacterized protein</fullName>
    </submittedName>
</protein>
<feature type="transmembrane region" description="Helical" evidence="1">
    <location>
        <begin position="62"/>
        <end position="80"/>
    </location>
</feature>
<sequence>MTLAANPPNLPIWQRLFFKIPVLGWVARDLLLGDKNNVWFALIGFVSLWMSSALVFGLPGLYLPALALVPVMFVVLLLITKG</sequence>
<reference evidence="2 3" key="1">
    <citation type="submission" date="2015-07" db="EMBL/GenBank/DDBJ databases">
        <authorList>
            <person name="Voget S."/>
            <person name="Dogs M."/>
            <person name="Brinkhoff T.H."/>
            <person name="Daniel R."/>
        </authorList>
    </citation>
    <scope>NUCLEOTIDE SEQUENCE [LARGE SCALE GENOMIC DNA]</scope>
    <source>
        <strain evidence="2 3">B14</strain>
    </source>
</reference>
<evidence type="ECO:0000313" key="3">
    <source>
        <dbReference type="Proteomes" id="UP001318682"/>
    </source>
</evidence>
<keyword evidence="1" id="KW-0472">Membrane</keyword>
<name>A0ABZ2BRE1_9RHOB</name>
<accession>A0ABZ2BRE1</accession>
<proteinExistence type="predicted"/>
<keyword evidence="3" id="KW-1185">Reference proteome</keyword>